<dbReference type="EMBL" id="LR796668">
    <property type="protein sequence ID" value="CAB4158331.1"/>
    <property type="molecule type" value="Genomic_DNA"/>
</dbReference>
<sequence>MKPKETADKLVDEYYSIFAKRLHLSESFDSQYRYNFCKPLAKECALKAVDLLQEQLFLTNGKYWEEVKKHIKKL</sequence>
<evidence type="ECO:0000313" key="2">
    <source>
        <dbReference type="EMBL" id="CAB4158331.1"/>
    </source>
</evidence>
<reference evidence="1" key="1">
    <citation type="submission" date="2020-04" db="EMBL/GenBank/DDBJ databases">
        <authorList>
            <person name="Chiriac C."/>
            <person name="Salcher M."/>
            <person name="Ghai R."/>
            <person name="Kavagutti S V."/>
        </authorList>
    </citation>
    <scope>NUCLEOTIDE SEQUENCE</scope>
</reference>
<organism evidence="1">
    <name type="scientific">uncultured Caudovirales phage</name>
    <dbReference type="NCBI Taxonomy" id="2100421"/>
    <lineage>
        <taxon>Viruses</taxon>
        <taxon>Duplodnaviria</taxon>
        <taxon>Heunggongvirae</taxon>
        <taxon>Uroviricota</taxon>
        <taxon>Caudoviricetes</taxon>
        <taxon>Peduoviridae</taxon>
        <taxon>Maltschvirus</taxon>
        <taxon>Maltschvirus maltsch</taxon>
    </lineage>
</organism>
<name>A0A6J5ME95_9CAUD</name>
<dbReference type="EMBL" id="LR796400">
    <property type="protein sequence ID" value="CAB4142069.1"/>
    <property type="molecule type" value="Genomic_DNA"/>
</dbReference>
<proteinExistence type="predicted"/>
<evidence type="ECO:0000313" key="1">
    <source>
        <dbReference type="EMBL" id="CAB4142069.1"/>
    </source>
</evidence>
<protein>
    <submittedName>
        <fullName evidence="1">Uncharacterized protein</fullName>
    </submittedName>
</protein>
<gene>
    <name evidence="1" type="ORF">UFOVP427_27</name>
    <name evidence="2" type="ORF">UFOVP697_45</name>
</gene>
<accession>A0A6J5ME95</accession>